<accession>A0ABQ5V0A5</accession>
<dbReference type="Pfam" id="PF05135">
    <property type="entry name" value="Phage_connect_1"/>
    <property type="match status" value="1"/>
</dbReference>
<gene>
    <name evidence="1" type="ORF">GCM10007854_13420</name>
</gene>
<dbReference type="RefSeq" id="WP_284370906.1">
    <property type="nucleotide sequence ID" value="NZ_BSNJ01000002.1"/>
</dbReference>
<dbReference type="InterPro" id="IPR006450">
    <property type="entry name" value="Phage_HK97_gp6-like"/>
</dbReference>
<evidence type="ECO:0000313" key="2">
    <source>
        <dbReference type="Proteomes" id="UP001161390"/>
    </source>
</evidence>
<organism evidence="1 2">
    <name type="scientific">Algimonas porphyrae</name>
    <dbReference type="NCBI Taxonomy" id="1128113"/>
    <lineage>
        <taxon>Bacteria</taxon>
        <taxon>Pseudomonadati</taxon>
        <taxon>Pseudomonadota</taxon>
        <taxon>Alphaproteobacteria</taxon>
        <taxon>Maricaulales</taxon>
        <taxon>Robiginitomaculaceae</taxon>
        <taxon>Algimonas</taxon>
    </lineage>
</organism>
<protein>
    <recommendedName>
        <fullName evidence="3">Phage gp6-like head-tail connector protein</fullName>
    </recommendedName>
</protein>
<dbReference type="CDD" id="cd08054">
    <property type="entry name" value="gp6"/>
    <property type="match status" value="1"/>
</dbReference>
<proteinExistence type="predicted"/>
<name>A0ABQ5V0A5_9PROT</name>
<comment type="caution">
    <text evidence="1">The sequence shown here is derived from an EMBL/GenBank/DDBJ whole genome shotgun (WGS) entry which is preliminary data.</text>
</comment>
<dbReference type="Proteomes" id="UP001161390">
    <property type="component" value="Unassembled WGS sequence"/>
</dbReference>
<dbReference type="NCBIfam" id="TIGR01560">
    <property type="entry name" value="put_DNA_pack"/>
    <property type="match status" value="1"/>
</dbReference>
<sequence>MPSLAEAKAHLRVDHDDDDALIGTYLSAAQGHVEAHVSTAFADFDEVPPALFSATLLMLGHLYENREAATSGKVPSILPLGVEALCAPHRAQLV</sequence>
<dbReference type="InterPro" id="IPR021146">
    <property type="entry name" value="Phage_gp6-like_head-tail"/>
</dbReference>
<reference evidence="1" key="1">
    <citation type="journal article" date="2014" name="Int. J. Syst. Evol. Microbiol.">
        <title>Complete genome of a new Firmicutes species belonging to the dominant human colonic microbiota ('Ruminococcus bicirculans') reveals two chromosomes and a selective capacity to utilize plant glucans.</title>
        <authorList>
            <consortium name="NISC Comparative Sequencing Program"/>
            <person name="Wegmann U."/>
            <person name="Louis P."/>
            <person name="Goesmann A."/>
            <person name="Henrissat B."/>
            <person name="Duncan S.H."/>
            <person name="Flint H.J."/>
        </authorList>
    </citation>
    <scope>NUCLEOTIDE SEQUENCE</scope>
    <source>
        <strain evidence="1">NBRC 108216</strain>
    </source>
</reference>
<evidence type="ECO:0000313" key="1">
    <source>
        <dbReference type="EMBL" id="GLQ20387.1"/>
    </source>
</evidence>
<dbReference type="Gene3D" id="1.10.3230.30">
    <property type="entry name" value="Phage gp6-like head-tail connector protein"/>
    <property type="match status" value="1"/>
</dbReference>
<reference evidence="1" key="2">
    <citation type="submission" date="2023-01" db="EMBL/GenBank/DDBJ databases">
        <title>Draft genome sequence of Algimonas porphyrae strain NBRC 108216.</title>
        <authorList>
            <person name="Sun Q."/>
            <person name="Mori K."/>
        </authorList>
    </citation>
    <scope>NUCLEOTIDE SEQUENCE</scope>
    <source>
        <strain evidence="1">NBRC 108216</strain>
    </source>
</reference>
<dbReference type="EMBL" id="BSNJ01000002">
    <property type="protein sequence ID" value="GLQ20387.1"/>
    <property type="molecule type" value="Genomic_DNA"/>
</dbReference>
<keyword evidence="2" id="KW-1185">Reference proteome</keyword>
<evidence type="ECO:0008006" key="3">
    <source>
        <dbReference type="Google" id="ProtNLM"/>
    </source>
</evidence>